<dbReference type="RefSeq" id="WP_390190060.1">
    <property type="nucleotide sequence ID" value="NZ_JBHMEP010000001.1"/>
</dbReference>
<evidence type="ECO:0000313" key="1">
    <source>
        <dbReference type="EMBL" id="MFB9134245.1"/>
    </source>
</evidence>
<evidence type="ECO:0000313" key="2">
    <source>
        <dbReference type="Proteomes" id="UP001589645"/>
    </source>
</evidence>
<keyword evidence="2" id="KW-1185">Reference proteome</keyword>
<comment type="caution">
    <text evidence="1">The sequence shown here is derived from an EMBL/GenBank/DDBJ whole genome shotgun (WGS) entry which is preliminary data.</text>
</comment>
<protein>
    <submittedName>
        <fullName evidence="1">Phage tail protein</fullName>
    </submittedName>
</protein>
<name>A0ABV5HJT6_9VIBR</name>
<organism evidence="1 2">
    <name type="scientific">Vibrio olivae</name>
    <dbReference type="NCBI Taxonomy" id="1243002"/>
    <lineage>
        <taxon>Bacteria</taxon>
        <taxon>Pseudomonadati</taxon>
        <taxon>Pseudomonadota</taxon>
        <taxon>Gammaproteobacteria</taxon>
        <taxon>Vibrionales</taxon>
        <taxon>Vibrionaceae</taxon>
        <taxon>Vibrio</taxon>
    </lineage>
</organism>
<dbReference type="Pfam" id="PF09684">
    <property type="entry name" value="Tail_P2_I"/>
    <property type="match status" value="1"/>
</dbReference>
<accession>A0ABV5HJT6</accession>
<dbReference type="EMBL" id="JBHMEP010000001">
    <property type="protein sequence ID" value="MFB9134245.1"/>
    <property type="molecule type" value="Genomic_DNA"/>
</dbReference>
<dbReference type="Proteomes" id="UP001589645">
    <property type="component" value="Unassembled WGS sequence"/>
</dbReference>
<proteinExistence type="predicted"/>
<reference evidence="1 2" key="1">
    <citation type="submission" date="2024-09" db="EMBL/GenBank/DDBJ databases">
        <authorList>
            <person name="Sun Q."/>
            <person name="Mori K."/>
        </authorList>
    </citation>
    <scope>NUCLEOTIDE SEQUENCE [LARGE SCALE GENOMIC DNA]</scope>
    <source>
        <strain evidence="1 2">CECT 8064</strain>
    </source>
</reference>
<dbReference type="InterPro" id="IPR006521">
    <property type="entry name" value="Tail_protein_I"/>
</dbReference>
<sequence length="213" mass="24507">MAEHNAPKLPKTIIPWWQDGSTTSDELKEPYFLSKGVFGYFQRIRAWLLFPLNQMDALTCSERTLKLIAWDRDITRFEGEPLGLFRKRVKYAAINAKDAGSVSGFKRIFERLGIGIVAFKEREDPEQWDVCTIELSDGDISSNARLAQTLIEQYGRTCRRYRFEVMFNVSVSMGSAALSHSRHVYVAKETHGLNIEFKPQPIQNRQQGFIARL</sequence>
<gene>
    <name evidence="1" type="ORF">ACFFUV_04580</name>
</gene>